<dbReference type="SUPFAM" id="SSF49899">
    <property type="entry name" value="Concanavalin A-like lectins/glucanases"/>
    <property type="match status" value="1"/>
</dbReference>
<protein>
    <submittedName>
        <fullName evidence="2">LamG domain-containing protein</fullName>
    </submittedName>
</protein>
<proteinExistence type="predicted"/>
<organism evidence="2 3">
    <name type="scientific">Paenimyroides tangerinum</name>
    <dbReference type="NCBI Taxonomy" id="2488728"/>
    <lineage>
        <taxon>Bacteria</taxon>
        <taxon>Pseudomonadati</taxon>
        <taxon>Bacteroidota</taxon>
        <taxon>Flavobacteriia</taxon>
        <taxon>Flavobacteriales</taxon>
        <taxon>Flavobacteriaceae</taxon>
        <taxon>Paenimyroides</taxon>
    </lineage>
</organism>
<feature type="signal peptide" evidence="1">
    <location>
        <begin position="1"/>
        <end position="23"/>
    </location>
</feature>
<dbReference type="Pfam" id="PF13385">
    <property type="entry name" value="Laminin_G_3"/>
    <property type="match status" value="1"/>
</dbReference>
<accession>A0A3P3W4K4</accession>
<gene>
    <name evidence="2" type="ORF">EG240_14560</name>
</gene>
<name>A0A3P3W4K4_9FLAO</name>
<dbReference type="Proteomes" id="UP000275719">
    <property type="component" value="Unassembled WGS sequence"/>
</dbReference>
<evidence type="ECO:0000313" key="3">
    <source>
        <dbReference type="Proteomes" id="UP000275719"/>
    </source>
</evidence>
<dbReference type="RefSeq" id="WP_125020086.1">
    <property type="nucleotide sequence ID" value="NZ_RQVQ01000048.1"/>
</dbReference>
<dbReference type="AlphaFoldDB" id="A0A3P3W4K4"/>
<keyword evidence="1" id="KW-0732">Signal</keyword>
<sequence length="267" mass="29408">MKNSIFKIMFVMMISTLLFNCQNDDNSNTPVTPVTPVTPNAIDCIPVNLQNSLIAFYPFSNGSLNDASGNNYHLTNSTTASPGTDRNGNATCAFHFKKANGDYLEYVNPVFLNGFALQDFSISLWYKNENTQANSDFELLIGRDDGFHCPNTNGQWSIALYDLRKPNFGNNQFSINWDSDPPNSVSVTTSQWRHLVIISAGLNFQIFLDGESSSSFTIGPCGPTSSDIGNLFLGKYFDGYLDDVAIFNRVLTASEIISLKSLGSCCM</sequence>
<keyword evidence="3" id="KW-1185">Reference proteome</keyword>
<comment type="caution">
    <text evidence="2">The sequence shown here is derived from an EMBL/GenBank/DDBJ whole genome shotgun (WGS) entry which is preliminary data.</text>
</comment>
<dbReference type="InterPro" id="IPR013320">
    <property type="entry name" value="ConA-like_dom_sf"/>
</dbReference>
<evidence type="ECO:0000256" key="1">
    <source>
        <dbReference type="SAM" id="SignalP"/>
    </source>
</evidence>
<dbReference type="GO" id="GO:0005975">
    <property type="term" value="P:carbohydrate metabolic process"/>
    <property type="evidence" value="ECO:0007669"/>
    <property type="project" value="UniProtKB-ARBA"/>
</dbReference>
<reference evidence="2 3" key="1">
    <citation type="submission" date="2018-11" db="EMBL/GenBank/DDBJ databases">
        <title>Flavobacterium sp. nov., YIM 102701-2 draft genome.</title>
        <authorList>
            <person name="Li G."/>
            <person name="Jiang Y."/>
        </authorList>
    </citation>
    <scope>NUCLEOTIDE SEQUENCE [LARGE SCALE GENOMIC DNA]</scope>
    <source>
        <strain evidence="2 3">YIM 102701-2</strain>
    </source>
</reference>
<dbReference type="Gene3D" id="2.60.120.200">
    <property type="match status" value="1"/>
</dbReference>
<feature type="chain" id="PRO_5018007025" evidence="1">
    <location>
        <begin position="24"/>
        <end position="267"/>
    </location>
</feature>
<dbReference type="EMBL" id="RQVQ01000048">
    <property type="protein sequence ID" value="RRJ87733.1"/>
    <property type="molecule type" value="Genomic_DNA"/>
</dbReference>
<dbReference type="OrthoDB" id="832379at2"/>
<dbReference type="GO" id="GO:0004553">
    <property type="term" value="F:hydrolase activity, hydrolyzing O-glycosyl compounds"/>
    <property type="evidence" value="ECO:0007669"/>
    <property type="project" value="UniProtKB-ARBA"/>
</dbReference>
<evidence type="ECO:0000313" key="2">
    <source>
        <dbReference type="EMBL" id="RRJ87733.1"/>
    </source>
</evidence>